<dbReference type="Proteomes" id="UP001139157">
    <property type="component" value="Unassembled WGS sequence"/>
</dbReference>
<comment type="caution">
    <text evidence="2">The sequence shown here is derived from an EMBL/GenBank/DDBJ whole genome shotgun (WGS) entry which is preliminary data.</text>
</comment>
<proteinExistence type="predicted"/>
<evidence type="ECO:0000259" key="1">
    <source>
        <dbReference type="Pfam" id="PF01636"/>
    </source>
</evidence>
<dbReference type="InterPro" id="IPR002575">
    <property type="entry name" value="Aminoglycoside_PTrfase"/>
</dbReference>
<dbReference type="RefSeq" id="WP_251910347.1">
    <property type="nucleotide sequence ID" value="NZ_JAMRXG010000003.1"/>
</dbReference>
<evidence type="ECO:0000313" key="3">
    <source>
        <dbReference type="Proteomes" id="UP001139157"/>
    </source>
</evidence>
<gene>
    <name evidence="2" type="ORF">NDR86_07385</name>
</gene>
<protein>
    <submittedName>
        <fullName evidence="2">Phosphotransferase</fullName>
    </submittedName>
</protein>
<keyword evidence="3" id="KW-1185">Reference proteome</keyword>
<sequence length="298" mass="33444">MDHALTDRPAGPTLESACRRVGLDPRAARLLHAHSNIVYVLEREAVVIRISDSGNDGLRARASVAITRWLADQGLAVTEPALDDVIETHGAIVTFWRHYPQPTRARPPARELGAILRDLHGLTDPPFELPTYRPLAGLAQALDARPRSLPESDRRWLDERRALLVERYDELDSHLGVGMVHGDAYPGNTLWDRDRALLGDWDESALAPRELDLVNIYQGGVRFGHCATELHAFGLAYGWDVRDWDGFEVLRQIRDLHTLSSYIRRAESGDLAAAAELRHRMCSLRDPRSSDARWHAVA</sequence>
<feature type="domain" description="Aminoglycoside phosphotransferase" evidence="1">
    <location>
        <begin position="34"/>
        <end position="246"/>
    </location>
</feature>
<dbReference type="SUPFAM" id="SSF56112">
    <property type="entry name" value="Protein kinase-like (PK-like)"/>
    <property type="match status" value="1"/>
</dbReference>
<accession>A0A9X2IXX2</accession>
<evidence type="ECO:0000313" key="2">
    <source>
        <dbReference type="EMBL" id="MCM6773291.1"/>
    </source>
</evidence>
<dbReference type="Pfam" id="PF01636">
    <property type="entry name" value="APH"/>
    <property type="match status" value="1"/>
</dbReference>
<dbReference type="EMBL" id="JAMRXG010000003">
    <property type="protein sequence ID" value="MCM6773291.1"/>
    <property type="molecule type" value="Genomic_DNA"/>
</dbReference>
<reference evidence="2" key="1">
    <citation type="submission" date="2022-06" db="EMBL/GenBank/DDBJ databases">
        <title>Novel species in genus nocardia.</title>
        <authorList>
            <person name="Li F."/>
        </authorList>
    </citation>
    <scope>NUCLEOTIDE SEQUENCE</scope>
    <source>
        <strain evidence="2">CDC141</strain>
    </source>
</reference>
<name>A0A9X2IXX2_9NOCA</name>
<dbReference type="Gene3D" id="1.10.510.10">
    <property type="entry name" value="Transferase(Phosphotransferase) domain 1"/>
    <property type="match status" value="1"/>
</dbReference>
<organism evidence="2 3">
    <name type="scientific">Nocardia pulmonis</name>
    <dbReference type="NCBI Taxonomy" id="2951408"/>
    <lineage>
        <taxon>Bacteria</taxon>
        <taxon>Bacillati</taxon>
        <taxon>Actinomycetota</taxon>
        <taxon>Actinomycetes</taxon>
        <taxon>Mycobacteriales</taxon>
        <taxon>Nocardiaceae</taxon>
        <taxon>Nocardia</taxon>
    </lineage>
</organism>
<dbReference type="InterPro" id="IPR011009">
    <property type="entry name" value="Kinase-like_dom_sf"/>
</dbReference>
<dbReference type="AlphaFoldDB" id="A0A9X2IXX2"/>